<dbReference type="KEGG" id="kphy:AOZ06_28700"/>
<dbReference type="GO" id="GO:0016614">
    <property type="term" value="F:oxidoreductase activity, acting on CH-OH group of donors"/>
    <property type="evidence" value="ECO:0007669"/>
    <property type="project" value="InterPro"/>
</dbReference>
<feature type="domain" description="Glucose-methanol-choline oxidoreductase N-terminal" evidence="8">
    <location>
        <begin position="233"/>
        <end position="247"/>
    </location>
</feature>
<evidence type="ECO:0000313" key="10">
    <source>
        <dbReference type="Proteomes" id="UP000063699"/>
    </source>
</evidence>
<accession>A0A0N9HY24</accession>
<feature type="binding site" evidence="5">
    <location>
        <position position="202"/>
    </location>
    <ligand>
        <name>FAD</name>
        <dbReference type="ChEBI" id="CHEBI:57692"/>
    </ligand>
</feature>
<feature type="binding site" evidence="5">
    <location>
        <begin position="439"/>
        <end position="440"/>
    </location>
    <ligand>
        <name>FAD</name>
        <dbReference type="ChEBI" id="CHEBI:57692"/>
    </ligand>
</feature>
<comment type="similarity">
    <text evidence="2 6">Belongs to the GMC oxidoreductase family.</text>
</comment>
<name>A0A0N9HY24_9PSEU</name>
<dbReference type="PROSITE" id="PS00624">
    <property type="entry name" value="GMC_OXRED_2"/>
    <property type="match status" value="1"/>
</dbReference>
<evidence type="ECO:0000259" key="7">
    <source>
        <dbReference type="PROSITE" id="PS00623"/>
    </source>
</evidence>
<dbReference type="STRING" id="860235.AOZ06_28700"/>
<feature type="domain" description="Glucose-methanol-choline oxidoreductase N-terminal" evidence="7">
    <location>
        <begin position="65"/>
        <end position="88"/>
    </location>
</feature>
<evidence type="ECO:0000256" key="4">
    <source>
        <dbReference type="ARBA" id="ARBA00022827"/>
    </source>
</evidence>
<evidence type="ECO:0000259" key="8">
    <source>
        <dbReference type="PROSITE" id="PS00624"/>
    </source>
</evidence>
<keyword evidence="4 5" id="KW-0274">FAD</keyword>
<dbReference type="SUPFAM" id="SSF51905">
    <property type="entry name" value="FAD/NAD(P)-binding domain"/>
    <property type="match status" value="1"/>
</dbReference>
<sequence>MLAVRLSEDPGCHVVLLEAGRTTGAEPAARTPGNAFQLLSGPTSWSDVTTPQRALGGRRIGLAQGRGLGGGSSMNMMAWFHGRPEDYDNWHALGAEGWAWNDVRPALRAIEDNDRGADSWHGVGGPMAISSVRDAGALPLTFVAGGVEHGLPLVEDFNGPVDEGVGLIQSNIRDGRRHSVVDGYLAPANSRENLRVVTGSQVSSVLLWKGRAAGVVVDGTEIRARRGVVLCAGALRTPQLLMLSGVGPAAHLNDVGVPVRHALPGVGANLQDHPMITPVWPVVDGSPLWNTLGDGDIRDYQLLRRGPLATLTQAVAVLRSDARRASVDLQFALTLLGMTAKMTLIEDPVVTCAISLLDPDSRGTVRLGGADPALAPLVDPCYLDADGDRIRLRSGLLRARDLFRSPTLAKATTGEALAPQGWSDHEVDTWIDGNAGSEWHPVGTCRMGRDARAVVDPDTMGVHGVEALFVADASVMPAIPRGNTQAPTIMVAERAAPRITRHASRS</sequence>
<dbReference type="AlphaFoldDB" id="A0A0N9HY24"/>
<dbReference type="InterPro" id="IPR036188">
    <property type="entry name" value="FAD/NAD-bd_sf"/>
</dbReference>
<dbReference type="PANTHER" id="PTHR11552:SF147">
    <property type="entry name" value="CHOLINE DEHYDROGENASE, MITOCHONDRIAL"/>
    <property type="match status" value="1"/>
</dbReference>
<evidence type="ECO:0000256" key="5">
    <source>
        <dbReference type="PIRSR" id="PIRSR000137-2"/>
    </source>
</evidence>
<keyword evidence="10" id="KW-1185">Reference proteome</keyword>
<dbReference type="PIRSF" id="PIRSF000137">
    <property type="entry name" value="Alcohol_oxidase"/>
    <property type="match status" value="1"/>
</dbReference>
<evidence type="ECO:0000313" key="9">
    <source>
        <dbReference type="EMBL" id="ALG10344.1"/>
    </source>
</evidence>
<comment type="cofactor">
    <cofactor evidence="1 5">
        <name>FAD</name>
        <dbReference type="ChEBI" id="CHEBI:57692"/>
    </cofactor>
</comment>
<evidence type="ECO:0000256" key="6">
    <source>
        <dbReference type="RuleBase" id="RU003968"/>
    </source>
</evidence>
<organism evidence="9 10">
    <name type="scientific">Kibdelosporangium phytohabitans</name>
    <dbReference type="NCBI Taxonomy" id="860235"/>
    <lineage>
        <taxon>Bacteria</taxon>
        <taxon>Bacillati</taxon>
        <taxon>Actinomycetota</taxon>
        <taxon>Actinomycetes</taxon>
        <taxon>Pseudonocardiales</taxon>
        <taxon>Pseudonocardiaceae</taxon>
        <taxon>Kibdelosporangium</taxon>
    </lineage>
</organism>
<dbReference type="GO" id="GO:0050660">
    <property type="term" value="F:flavin adenine dinucleotide binding"/>
    <property type="evidence" value="ECO:0007669"/>
    <property type="project" value="InterPro"/>
</dbReference>
<dbReference type="PROSITE" id="PS00623">
    <property type="entry name" value="GMC_OXRED_1"/>
    <property type="match status" value="1"/>
</dbReference>
<dbReference type="EMBL" id="CP012752">
    <property type="protein sequence ID" value="ALG10344.1"/>
    <property type="molecule type" value="Genomic_DNA"/>
</dbReference>
<dbReference type="Proteomes" id="UP000063699">
    <property type="component" value="Chromosome"/>
</dbReference>
<proteinExistence type="inferred from homology"/>
<dbReference type="Pfam" id="PF05199">
    <property type="entry name" value="GMC_oxred_C"/>
    <property type="match status" value="1"/>
</dbReference>
<dbReference type="PANTHER" id="PTHR11552">
    <property type="entry name" value="GLUCOSE-METHANOL-CHOLINE GMC OXIDOREDUCTASE"/>
    <property type="match status" value="1"/>
</dbReference>
<reference evidence="9 10" key="1">
    <citation type="submission" date="2015-07" db="EMBL/GenBank/DDBJ databases">
        <title>Genome sequencing of Kibdelosporangium phytohabitans.</title>
        <authorList>
            <person name="Qin S."/>
            <person name="Xing K."/>
        </authorList>
    </citation>
    <scope>NUCLEOTIDE SEQUENCE [LARGE SCALE GENOMIC DNA]</scope>
    <source>
        <strain evidence="9 10">KLBMP1111</strain>
    </source>
</reference>
<dbReference type="SUPFAM" id="SSF54373">
    <property type="entry name" value="FAD-linked reductases, C-terminal domain"/>
    <property type="match status" value="1"/>
</dbReference>
<evidence type="ECO:0000256" key="1">
    <source>
        <dbReference type="ARBA" id="ARBA00001974"/>
    </source>
</evidence>
<evidence type="ECO:0000256" key="2">
    <source>
        <dbReference type="ARBA" id="ARBA00010790"/>
    </source>
</evidence>
<dbReference type="Pfam" id="PF00732">
    <property type="entry name" value="GMC_oxred_N"/>
    <property type="match status" value="1"/>
</dbReference>
<keyword evidence="3 6" id="KW-0285">Flavoprotein</keyword>
<dbReference type="InterPro" id="IPR000172">
    <property type="entry name" value="GMC_OxRdtase_N"/>
</dbReference>
<dbReference type="InterPro" id="IPR012132">
    <property type="entry name" value="GMC_OxRdtase"/>
</dbReference>
<gene>
    <name evidence="9" type="ORF">AOZ06_28700</name>
</gene>
<protein>
    <recommendedName>
        <fullName evidence="7 8">Glucose-methanol-choline oxidoreductase N-terminal domain-containing protein</fullName>
    </recommendedName>
</protein>
<dbReference type="Gene3D" id="3.30.560.10">
    <property type="entry name" value="Glucose Oxidase, domain 3"/>
    <property type="match status" value="1"/>
</dbReference>
<dbReference type="Gene3D" id="3.50.50.60">
    <property type="entry name" value="FAD/NAD(P)-binding domain"/>
    <property type="match status" value="1"/>
</dbReference>
<evidence type="ECO:0000256" key="3">
    <source>
        <dbReference type="ARBA" id="ARBA00022630"/>
    </source>
</evidence>
<dbReference type="InterPro" id="IPR007867">
    <property type="entry name" value="GMC_OxRtase_C"/>
</dbReference>